<evidence type="ECO:0000256" key="8">
    <source>
        <dbReference type="HAMAP-Rule" id="MF_00422"/>
    </source>
</evidence>
<keyword evidence="3 8" id="KW-0812">Transmembrane</keyword>
<evidence type="ECO:0000256" key="6">
    <source>
        <dbReference type="ARBA" id="ARBA00023010"/>
    </source>
</evidence>
<comment type="subunit">
    <text evidence="8">Component of the Sec protein translocase complex. Heterotrimer consisting of SecY, SecE and SecG subunits. The heterotrimers can form oligomers, although 1 heterotrimer is thought to be able to translocate proteins. Interacts with the ribosome. Interacts with SecDF, and other proteins may be involved. Interacts with SecA.</text>
</comment>
<keyword evidence="4 8" id="KW-0653">Protein transport</keyword>
<evidence type="ECO:0000256" key="1">
    <source>
        <dbReference type="ARBA" id="ARBA00004370"/>
    </source>
</evidence>
<evidence type="ECO:0000313" key="9">
    <source>
        <dbReference type="EMBL" id="MDN5205171.1"/>
    </source>
</evidence>
<dbReference type="InterPro" id="IPR001901">
    <property type="entry name" value="Translocase_SecE/Sec61-g"/>
</dbReference>
<dbReference type="EMBL" id="JAUJEA010000015">
    <property type="protein sequence ID" value="MDN5205171.1"/>
    <property type="molecule type" value="Genomic_DNA"/>
</dbReference>
<protein>
    <recommendedName>
        <fullName evidence="8">Protein translocase subunit SecE</fullName>
    </recommendedName>
</protein>
<accession>A0ABT8KWK3</accession>
<dbReference type="InterPro" id="IPR005807">
    <property type="entry name" value="SecE_bac"/>
</dbReference>
<name>A0ABT8KWK3_9BACT</name>
<keyword evidence="2 8" id="KW-0813">Transport</keyword>
<dbReference type="HAMAP" id="MF_00422">
    <property type="entry name" value="SecE"/>
    <property type="match status" value="1"/>
</dbReference>
<dbReference type="Gene3D" id="1.20.5.1030">
    <property type="entry name" value="Preprotein translocase secy subunit"/>
    <property type="match status" value="1"/>
</dbReference>
<keyword evidence="10" id="KW-1185">Reference proteome</keyword>
<comment type="subcellular location">
    <subcellularLocation>
        <location evidence="8">Cell membrane</location>
        <topology evidence="8">Single-pass membrane protein</topology>
    </subcellularLocation>
    <subcellularLocation>
        <location evidence="1">Membrane</location>
    </subcellularLocation>
</comment>
<dbReference type="Pfam" id="PF00584">
    <property type="entry name" value="SecE"/>
    <property type="match status" value="1"/>
</dbReference>
<dbReference type="InterPro" id="IPR038379">
    <property type="entry name" value="SecE_sf"/>
</dbReference>
<reference evidence="9" key="1">
    <citation type="submission" date="2023-06" db="EMBL/GenBank/DDBJ databases">
        <title>Genomic of Parafulvivirga corallium.</title>
        <authorList>
            <person name="Wang G."/>
        </authorList>
    </citation>
    <scope>NUCLEOTIDE SEQUENCE</scope>
    <source>
        <strain evidence="9">BMA10</strain>
    </source>
</reference>
<comment type="function">
    <text evidence="8">Essential subunit of the Sec protein translocation channel SecYEG. Clamps together the 2 halves of SecY. May contact the channel plug during translocation.</text>
</comment>
<evidence type="ECO:0000256" key="5">
    <source>
        <dbReference type="ARBA" id="ARBA00022989"/>
    </source>
</evidence>
<sequence length="64" mass="7283">MSKLITFVKDSYMEMTTKVSWPKFSELQSSSILVLVASLIFALVIGIMDFGFENAMKSFYNAFK</sequence>
<keyword evidence="8" id="KW-1003">Cell membrane</keyword>
<gene>
    <name evidence="8 9" type="primary">secE</name>
    <name evidence="9" type="ORF">QQ008_27535</name>
</gene>
<evidence type="ECO:0000256" key="2">
    <source>
        <dbReference type="ARBA" id="ARBA00022448"/>
    </source>
</evidence>
<dbReference type="Proteomes" id="UP001172082">
    <property type="component" value="Unassembled WGS sequence"/>
</dbReference>
<comment type="caution">
    <text evidence="9">The sequence shown here is derived from an EMBL/GenBank/DDBJ whole genome shotgun (WGS) entry which is preliminary data.</text>
</comment>
<keyword evidence="5 8" id="KW-1133">Transmembrane helix</keyword>
<evidence type="ECO:0000313" key="10">
    <source>
        <dbReference type="Proteomes" id="UP001172082"/>
    </source>
</evidence>
<dbReference type="RefSeq" id="WP_346755192.1">
    <property type="nucleotide sequence ID" value="NZ_JAUJEA010000015.1"/>
</dbReference>
<proteinExistence type="inferred from homology"/>
<keyword evidence="6 8" id="KW-0811">Translocation</keyword>
<dbReference type="NCBIfam" id="TIGR00964">
    <property type="entry name" value="secE_bact"/>
    <property type="match status" value="1"/>
</dbReference>
<feature type="transmembrane region" description="Helical" evidence="8">
    <location>
        <begin position="32"/>
        <end position="52"/>
    </location>
</feature>
<evidence type="ECO:0000256" key="3">
    <source>
        <dbReference type="ARBA" id="ARBA00022692"/>
    </source>
</evidence>
<evidence type="ECO:0000256" key="4">
    <source>
        <dbReference type="ARBA" id="ARBA00022927"/>
    </source>
</evidence>
<organism evidence="9 10">
    <name type="scientific">Splendidivirga corallicola</name>
    <dbReference type="NCBI Taxonomy" id="3051826"/>
    <lineage>
        <taxon>Bacteria</taxon>
        <taxon>Pseudomonadati</taxon>
        <taxon>Bacteroidota</taxon>
        <taxon>Cytophagia</taxon>
        <taxon>Cytophagales</taxon>
        <taxon>Splendidivirgaceae</taxon>
        <taxon>Splendidivirga</taxon>
    </lineage>
</organism>
<evidence type="ECO:0000256" key="7">
    <source>
        <dbReference type="ARBA" id="ARBA00023136"/>
    </source>
</evidence>
<keyword evidence="7 8" id="KW-0472">Membrane</keyword>
<comment type="similarity">
    <text evidence="8">Belongs to the SecE/SEC61-gamma family.</text>
</comment>